<dbReference type="AlphaFoldDB" id="A0A9W8ZML2"/>
<dbReference type="Proteomes" id="UP001140510">
    <property type="component" value="Unassembled WGS sequence"/>
</dbReference>
<comment type="caution">
    <text evidence="2">The sequence shown here is derived from an EMBL/GenBank/DDBJ whole genome shotgun (WGS) entry which is preliminary data.</text>
</comment>
<evidence type="ECO:0000313" key="3">
    <source>
        <dbReference type="Proteomes" id="UP001140510"/>
    </source>
</evidence>
<gene>
    <name evidence="2" type="ORF">N0V91_001397</name>
</gene>
<reference evidence="2" key="1">
    <citation type="submission" date="2022-10" db="EMBL/GenBank/DDBJ databases">
        <title>Tapping the CABI collections for fungal endophytes: first genome assemblies for Collariella, Neodidymelliopsis, Ascochyta clinopodiicola, Didymella pomorum, Didymosphaeria variabile, Neocosmospora piperis and Neocucurbitaria cava.</title>
        <authorList>
            <person name="Hill R."/>
        </authorList>
    </citation>
    <scope>NUCLEOTIDE SEQUENCE</scope>
    <source>
        <strain evidence="2">IMI 355091</strain>
    </source>
</reference>
<sequence length="153" mass="16243">MLPSIFGAPLAYGAFVPVLGTETYVSGAGLIKSPANYVGINTALIITETADSGKCEYQFQGTGDFTYRDLGLYYVLPASEVYDLNTWAGRGPQTMGAEFSSFRPTLVSRLLELGADPELLKTCSMISGEGAPSVHSQPFPQSGPRDNSCCPST</sequence>
<evidence type="ECO:0000313" key="2">
    <source>
        <dbReference type="EMBL" id="KAJ4411024.1"/>
    </source>
</evidence>
<dbReference type="EMBL" id="JAPEVA010000006">
    <property type="protein sequence ID" value="KAJ4411024.1"/>
    <property type="molecule type" value="Genomic_DNA"/>
</dbReference>
<keyword evidence="3" id="KW-1185">Reference proteome</keyword>
<organism evidence="2 3">
    <name type="scientific">Didymella pomorum</name>
    <dbReference type="NCBI Taxonomy" id="749634"/>
    <lineage>
        <taxon>Eukaryota</taxon>
        <taxon>Fungi</taxon>
        <taxon>Dikarya</taxon>
        <taxon>Ascomycota</taxon>
        <taxon>Pezizomycotina</taxon>
        <taxon>Dothideomycetes</taxon>
        <taxon>Pleosporomycetidae</taxon>
        <taxon>Pleosporales</taxon>
        <taxon>Pleosporineae</taxon>
        <taxon>Didymellaceae</taxon>
        <taxon>Didymella</taxon>
    </lineage>
</organism>
<protein>
    <submittedName>
        <fullName evidence="2">Uncharacterized protein</fullName>
    </submittedName>
</protein>
<feature type="region of interest" description="Disordered" evidence="1">
    <location>
        <begin position="131"/>
        <end position="153"/>
    </location>
</feature>
<name>A0A9W8ZML2_9PLEO</name>
<accession>A0A9W8ZML2</accession>
<evidence type="ECO:0000256" key="1">
    <source>
        <dbReference type="SAM" id="MobiDB-lite"/>
    </source>
</evidence>
<proteinExistence type="predicted"/>